<evidence type="ECO:0000313" key="7">
    <source>
        <dbReference type="EMBL" id="TPX37541.1"/>
    </source>
</evidence>
<comment type="caution">
    <text evidence="7">The sequence shown here is derived from an EMBL/GenBank/DDBJ whole genome shotgun (WGS) entry which is preliminary data.</text>
</comment>
<dbReference type="PROSITE" id="PS51387">
    <property type="entry name" value="FAD_PCMH"/>
    <property type="match status" value="1"/>
</dbReference>
<protein>
    <recommendedName>
        <fullName evidence="6">FAD-binding PCMH-type domain-containing protein</fullName>
    </recommendedName>
</protein>
<feature type="domain" description="FAD-binding PCMH-type" evidence="6">
    <location>
        <begin position="55"/>
        <end position="223"/>
    </location>
</feature>
<dbReference type="InterPro" id="IPR016166">
    <property type="entry name" value="FAD-bd_PCMH"/>
</dbReference>
<dbReference type="PANTHER" id="PTHR42973:SF39">
    <property type="entry name" value="FAD-BINDING PCMH-TYPE DOMAIN-CONTAINING PROTEIN"/>
    <property type="match status" value="1"/>
</dbReference>
<dbReference type="GO" id="GO:0071949">
    <property type="term" value="F:FAD binding"/>
    <property type="evidence" value="ECO:0007669"/>
    <property type="project" value="InterPro"/>
</dbReference>
<dbReference type="GO" id="GO:0016491">
    <property type="term" value="F:oxidoreductase activity"/>
    <property type="evidence" value="ECO:0007669"/>
    <property type="project" value="UniProtKB-KW"/>
</dbReference>
<dbReference type="Pfam" id="PF08031">
    <property type="entry name" value="BBE"/>
    <property type="match status" value="1"/>
</dbReference>
<comment type="cofactor">
    <cofactor evidence="1">
        <name>FAD</name>
        <dbReference type="ChEBI" id="CHEBI:57692"/>
    </cofactor>
</comment>
<dbReference type="Pfam" id="PF01565">
    <property type="entry name" value="FAD_binding_4"/>
    <property type="match status" value="1"/>
</dbReference>
<dbReference type="SUPFAM" id="SSF56176">
    <property type="entry name" value="FAD-binding/transporter-associated domain-like"/>
    <property type="match status" value="1"/>
</dbReference>
<dbReference type="PANTHER" id="PTHR42973">
    <property type="entry name" value="BINDING OXIDOREDUCTASE, PUTATIVE (AFU_ORTHOLOGUE AFUA_1G17690)-RELATED"/>
    <property type="match status" value="1"/>
</dbReference>
<name>A0A507CDG6_9FUNG</name>
<dbReference type="Gene3D" id="3.30.465.10">
    <property type="match status" value="1"/>
</dbReference>
<evidence type="ECO:0000256" key="2">
    <source>
        <dbReference type="ARBA" id="ARBA00005466"/>
    </source>
</evidence>
<keyword evidence="3" id="KW-0285">Flavoprotein</keyword>
<dbReference type="STRING" id="1806994.A0A507CDG6"/>
<accession>A0A507CDG6</accession>
<keyword evidence="8" id="KW-1185">Reference proteome</keyword>
<reference evidence="7 8" key="1">
    <citation type="journal article" date="2019" name="Sci. Rep.">
        <title>Comparative genomics of chytrid fungi reveal insights into the obligate biotrophic and pathogenic lifestyle of Synchytrium endobioticum.</title>
        <authorList>
            <person name="van de Vossenberg B.T.L.H."/>
            <person name="Warris S."/>
            <person name="Nguyen H.D.T."/>
            <person name="van Gent-Pelzer M.P.E."/>
            <person name="Joly D.L."/>
            <person name="van de Geest H.C."/>
            <person name="Bonants P.J.M."/>
            <person name="Smith D.S."/>
            <person name="Levesque C.A."/>
            <person name="van der Lee T.A.J."/>
        </authorList>
    </citation>
    <scope>NUCLEOTIDE SEQUENCE [LARGE SCALE GENOMIC DNA]</scope>
    <source>
        <strain evidence="7 8">JEL517</strain>
    </source>
</reference>
<dbReference type="AlphaFoldDB" id="A0A507CDG6"/>
<comment type="similarity">
    <text evidence="2">Belongs to the oxygen-dependent FAD-linked oxidoreductase family.</text>
</comment>
<dbReference type="InterPro" id="IPR012951">
    <property type="entry name" value="BBE"/>
</dbReference>
<dbReference type="InterPro" id="IPR050416">
    <property type="entry name" value="FAD-linked_Oxidoreductase"/>
</dbReference>
<dbReference type="InterPro" id="IPR016167">
    <property type="entry name" value="FAD-bd_PCMH_sub1"/>
</dbReference>
<dbReference type="OrthoDB" id="2151789at2759"/>
<dbReference type="EMBL" id="QEAO01000002">
    <property type="protein sequence ID" value="TPX37541.1"/>
    <property type="molecule type" value="Genomic_DNA"/>
</dbReference>
<evidence type="ECO:0000313" key="8">
    <source>
        <dbReference type="Proteomes" id="UP000319731"/>
    </source>
</evidence>
<evidence type="ECO:0000256" key="1">
    <source>
        <dbReference type="ARBA" id="ARBA00001974"/>
    </source>
</evidence>
<evidence type="ECO:0000256" key="3">
    <source>
        <dbReference type="ARBA" id="ARBA00022630"/>
    </source>
</evidence>
<proteinExistence type="inferred from homology"/>
<dbReference type="RefSeq" id="XP_031027452.1">
    <property type="nucleotide sequence ID" value="XM_031166418.1"/>
</dbReference>
<sequence length="475" mass="51465">MTTQVRTNGKLPPKHAIDELRRVLNAAGGSAAEILLPQDAAYEATVKDVWNGDVVGIRPLMFIRCTNTHDVVHAVKFARQHNLDLTVAAGRHGVRCFKEGALCIDLCKMRGVHVDPIAMTATVAGGARNGDLDHACQLYNVGTPAGTNSDTGVGGLTLGGGWGWMARSRGMTIDNVLQAEIVLADGTVAVASETSNPDLFYAVRGAGHNYGVITSLTFRVHPVPVCVAGPIVYPIAKAEEVLMIWLPASLAIPRKLGVGALLRPAPRGSFCMLHPVYLGDSQSEAEALIKPFRTIAGKPLVDQVQLRPYRELQRYADDQMPKGARYYQKSLLVSGLTKEALQVCIDWFKRAPQGPDKNCSMELLPFDGAIRDKSADAMAFVHRVADHWVLLGGKYTSPSAKDEVAAWVNGYYQALAPWTVGDMTNSPGSTDASGSIEKTLQRNFERLSEIKAKYDPQDVFCNGTVHVPPKRTARL</sequence>
<evidence type="ECO:0000256" key="4">
    <source>
        <dbReference type="ARBA" id="ARBA00022827"/>
    </source>
</evidence>
<dbReference type="Gene3D" id="3.30.43.10">
    <property type="entry name" value="Uridine Diphospho-n-acetylenolpyruvylglucosamine Reductase, domain 2"/>
    <property type="match status" value="1"/>
</dbReference>
<evidence type="ECO:0000259" key="6">
    <source>
        <dbReference type="PROSITE" id="PS51387"/>
    </source>
</evidence>
<dbReference type="Proteomes" id="UP000319731">
    <property type="component" value="Unassembled WGS sequence"/>
</dbReference>
<dbReference type="InterPro" id="IPR036318">
    <property type="entry name" value="FAD-bd_PCMH-like_sf"/>
</dbReference>
<keyword evidence="4" id="KW-0274">FAD</keyword>
<organism evidence="7 8">
    <name type="scientific">Synchytrium microbalum</name>
    <dbReference type="NCBI Taxonomy" id="1806994"/>
    <lineage>
        <taxon>Eukaryota</taxon>
        <taxon>Fungi</taxon>
        <taxon>Fungi incertae sedis</taxon>
        <taxon>Chytridiomycota</taxon>
        <taxon>Chytridiomycota incertae sedis</taxon>
        <taxon>Chytridiomycetes</taxon>
        <taxon>Synchytriales</taxon>
        <taxon>Synchytriaceae</taxon>
        <taxon>Synchytrium</taxon>
    </lineage>
</organism>
<dbReference type="GeneID" id="42001715"/>
<gene>
    <name evidence="7" type="ORF">SmJEL517_g00489</name>
</gene>
<keyword evidence="5" id="KW-0560">Oxidoreductase</keyword>
<evidence type="ECO:0000256" key="5">
    <source>
        <dbReference type="ARBA" id="ARBA00023002"/>
    </source>
</evidence>
<dbReference type="Gene3D" id="3.40.462.20">
    <property type="match status" value="1"/>
</dbReference>
<dbReference type="InterPro" id="IPR006094">
    <property type="entry name" value="Oxid_FAD_bind_N"/>
</dbReference>
<dbReference type="InterPro" id="IPR016169">
    <property type="entry name" value="FAD-bd_PCMH_sub2"/>
</dbReference>